<feature type="transmembrane region" description="Helical" evidence="6">
    <location>
        <begin position="820"/>
        <end position="840"/>
    </location>
</feature>
<organism evidence="8 9">
    <name type="scientific">Marine Group III euryarchaeote CG-Bathy1</name>
    <dbReference type="NCBI Taxonomy" id="1889001"/>
    <lineage>
        <taxon>Archaea</taxon>
        <taxon>Methanobacteriati</taxon>
        <taxon>Thermoplasmatota</taxon>
        <taxon>Thermoplasmata</taxon>
        <taxon>Candidatus Thermoprofundales</taxon>
    </lineage>
</organism>
<feature type="domain" description="SSD" evidence="7">
    <location>
        <begin position="276"/>
        <end position="398"/>
    </location>
</feature>
<evidence type="ECO:0000256" key="2">
    <source>
        <dbReference type="ARBA" id="ARBA00022475"/>
    </source>
</evidence>
<feature type="transmembrane region" description="Helical" evidence="6">
    <location>
        <begin position="248"/>
        <end position="266"/>
    </location>
</feature>
<feature type="transmembrane region" description="Helical" evidence="6">
    <location>
        <begin position="344"/>
        <end position="367"/>
    </location>
</feature>
<dbReference type="PANTHER" id="PTHR33406">
    <property type="entry name" value="MEMBRANE PROTEIN MJ1562-RELATED"/>
    <property type="match status" value="1"/>
</dbReference>
<dbReference type="PROSITE" id="PS50156">
    <property type="entry name" value="SSD"/>
    <property type="match status" value="2"/>
</dbReference>
<evidence type="ECO:0000256" key="3">
    <source>
        <dbReference type="ARBA" id="ARBA00022692"/>
    </source>
</evidence>
<dbReference type="InterPro" id="IPR050545">
    <property type="entry name" value="Mycobact_MmpL"/>
</dbReference>
<dbReference type="EMBL" id="MIYU01000005">
    <property type="protein sequence ID" value="OIR19103.1"/>
    <property type="molecule type" value="Genomic_DNA"/>
</dbReference>
<dbReference type="PANTHER" id="PTHR33406:SF13">
    <property type="entry name" value="MEMBRANE PROTEIN YDFJ"/>
    <property type="match status" value="1"/>
</dbReference>
<dbReference type="AlphaFoldDB" id="A0A1J5TDY0"/>
<dbReference type="SUPFAM" id="SSF82866">
    <property type="entry name" value="Multidrug efflux transporter AcrB transmembrane domain"/>
    <property type="match status" value="2"/>
</dbReference>
<dbReference type="InterPro" id="IPR000731">
    <property type="entry name" value="SSD"/>
</dbReference>
<feature type="transmembrane region" description="Helical" evidence="6">
    <location>
        <begin position="919"/>
        <end position="944"/>
    </location>
</feature>
<evidence type="ECO:0000256" key="5">
    <source>
        <dbReference type="ARBA" id="ARBA00023136"/>
    </source>
</evidence>
<feature type="transmembrane region" description="Helical" evidence="6">
    <location>
        <begin position="846"/>
        <end position="864"/>
    </location>
</feature>
<proteinExistence type="predicted"/>
<feature type="transmembrane region" description="Helical" evidence="6">
    <location>
        <begin position="16"/>
        <end position="36"/>
    </location>
</feature>
<name>A0A1J5TDY0_9ARCH</name>
<gene>
    <name evidence="8" type="ORF">BEU04_04350</name>
</gene>
<feature type="transmembrane region" description="Helical" evidence="6">
    <location>
        <begin position="885"/>
        <end position="907"/>
    </location>
</feature>
<dbReference type="GO" id="GO:0005886">
    <property type="term" value="C:plasma membrane"/>
    <property type="evidence" value="ECO:0007669"/>
    <property type="project" value="UniProtKB-SubCell"/>
</dbReference>
<keyword evidence="4 6" id="KW-1133">Transmembrane helix</keyword>
<feature type="transmembrane region" description="Helical" evidence="6">
    <location>
        <begin position="373"/>
        <end position="399"/>
    </location>
</feature>
<evidence type="ECO:0000259" key="7">
    <source>
        <dbReference type="PROSITE" id="PS50156"/>
    </source>
</evidence>
<evidence type="ECO:0000313" key="9">
    <source>
        <dbReference type="Proteomes" id="UP000183815"/>
    </source>
</evidence>
<dbReference type="Pfam" id="PF03176">
    <property type="entry name" value="MMPL"/>
    <property type="match status" value="2"/>
</dbReference>
<reference evidence="8 9" key="1">
    <citation type="submission" date="2016-08" db="EMBL/GenBank/DDBJ databases">
        <title>New Insights into Marine Group III Euryarchaeota, from dark to light.</title>
        <authorList>
            <person name="Haro-Moreno J.M."/>
            <person name="Rodriguez-Valera F."/>
            <person name="Lopez-Garcia P."/>
            <person name="Moreira D."/>
            <person name="Martin-Cuadrado A.B."/>
        </authorList>
    </citation>
    <scope>NUCLEOTIDE SEQUENCE [LARGE SCALE GENOMIC DNA]</scope>
    <source>
        <strain evidence="8">CG-Bathy1</strain>
    </source>
</reference>
<accession>A0A1J5TDY0</accession>
<sequence>MIKQLGNISTQKSTQVLALIGVITILLSYFLLSVSFNTDVEAFLPDSQITEDHHQVGELFGNESHVIYLHVTTSDSDNSNILEMDCILEILSLQNAVNDISNVDNSISVASYLNKALEWQDSNLTQISELDNPWDAMYNATWQEIEDGSDNVTYGDIEFLADVLIHRDLDWLPLWASEGTERAAPEAESALVVVFINPDLDTDGRKEVGKITRDLVDNELSFNSIQVDTFSTDLMAYDVDKSTRDTNILMALGMLGVTICLLWFSFRQSSYVILPILTLALSIIWTFGLAGLLNIKLTAISVAVLPLVVGLGIDFSVHISRRYMEELNKSKDFLSALLKSQQHIGYALSLAAATTVIAFLSGITAGVGPVRDFSIMCAIGISCSFILTLTFHTAARFIIDSKLSNSKDTIPKSSKIIDTITYFSIHSVKNHPITIVAATVVITLLSIGGATQLETSFTLDDFLSEDLEIMVIGLHVNEDYRGGSYAQSQILIKDEDQNYKELLEGTFTVQCNLGIFDESLGIKSECSNRPSVDYVIQVGAEARVDSVYQIVRTAIHSESSSITYHGDGPYFEISGEFHVYSNESLSIEWISNSDYTINSTIFWIAADKSETNTTLTPSISPHSFSDSHYSVNITPPSNAITGYLKFEVSSHSPVVNSLTVRGEDYYFVQSLRDTFTLSSKGTPISSTTNEDVKNLFDYLYQRDLDIADRFTGESFTTELKKVLHKTQDGEYNASVIRIYIGPTKHNPLDKAGLNQMLSQLSSDIPIDVFSSQMVSLTGGHVLTITTINTIEAAQINSTLISLVMASLFLLLVYRKISYSILTIIPVVIATFWILGTMSLLGISLNVLTVMVTALTIGLGIDYAIHIVERYRHELKTSDNAKAVEIAIKHTGSALVISGITSLFGFAVLTLSPMPLVRNFGIITAATIIYSVLIAVLVLPSLMLLSGNMLKEKN</sequence>
<dbReference type="InterPro" id="IPR001036">
    <property type="entry name" value="Acrflvin-R"/>
</dbReference>
<feature type="transmembrane region" description="Helical" evidence="6">
    <location>
        <begin position="299"/>
        <end position="323"/>
    </location>
</feature>
<dbReference type="PRINTS" id="PR00702">
    <property type="entry name" value="ACRIFLAVINRP"/>
</dbReference>
<keyword evidence="2" id="KW-1003">Cell membrane</keyword>
<evidence type="ECO:0000256" key="1">
    <source>
        <dbReference type="ARBA" id="ARBA00004651"/>
    </source>
</evidence>
<dbReference type="Gene3D" id="1.20.1640.10">
    <property type="entry name" value="Multidrug efflux transporter AcrB transmembrane domain"/>
    <property type="match status" value="2"/>
</dbReference>
<feature type="domain" description="SSD" evidence="7">
    <location>
        <begin position="780"/>
        <end position="944"/>
    </location>
</feature>
<evidence type="ECO:0000256" key="4">
    <source>
        <dbReference type="ARBA" id="ARBA00022989"/>
    </source>
</evidence>
<keyword evidence="3 6" id="KW-0812">Transmembrane</keyword>
<protein>
    <recommendedName>
        <fullName evidence="7">SSD domain-containing protein</fullName>
    </recommendedName>
</protein>
<evidence type="ECO:0000256" key="6">
    <source>
        <dbReference type="SAM" id="Phobius"/>
    </source>
</evidence>
<feature type="transmembrane region" description="Helical" evidence="6">
    <location>
        <begin position="273"/>
        <end position="293"/>
    </location>
</feature>
<keyword evidence="5 6" id="KW-0472">Membrane</keyword>
<dbReference type="GO" id="GO:0022857">
    <property type="term" value="F:transmembrane transporter activity"/>
    <property type="evidence" value="ECO:0007669"/>
    <property type="project" value="InterPro"/>
</dbReference>
<comment type="subcellular location">
    <subcellularLocation>
        <location evidence="1">Cell membrane</location>
        <topology evidence="1">Multi-pass membrane protein</topology>
    </subcellularLocation>
</comment>
<feature type="transmembrane region" description="Helical" evidence="6">
    <location>
        <begin position="795"/>
        <end position="813"/>
    </location>
</feature>
<evidence type="ECO:0000313" key="8">
    <source>
        <dbReference type="EMBL" id="OIR19103.1"/>
    </source>
</evidence>
<comment type="caution">
    <text evidence="8">The sequence shown here is derived from an EMBL/GenBank/DDBJ whole genome shotgun (WGS) entry which is preliminary data.</text>
</comment>
<dbReference type="Proteomes" id="UP000183815">
    <property type="component" value="Unassembled WGS sequence"/>
</dbReference>
<dbReference type="InterPro" id="IPR004869">
    <property type="entry name" value="MMPL_dom"/>
</dbReference>